<feature type="chain" id="PRO_5034261337" evidence="2">
    <location>
        <begin position="21"/>
        <end position="283"/>
    </location>
</feature>
<feature type="compositionally biased region" description="Low complexity" evidence="1">
    <location>
        <begin position="130"/>
        <end position="140"/>
    </location>
</feature>
<name>A0A8H5TBD5_FUSHE</name>
<feature type="region of interest" description="Disordered" evidence="1">
    <location>
        <begin position="130"/>
        <end position="156"/>
    </location>
</feature>
<dbReference type="AlphaFoldDB" id="A0A8H5TBD5"/>
<feature type="signal peptide" evidence="2">
    <location>
        <begin position="1"/>
        <end position="20"/>
    </location>
</feature>
<dbReference type="EMBL" id="JAAGWQ010000108">
    <property type="protein sequence ID" value="KAF5666537.1"/>
    <property type="molecule type" value="Genomic_DNA"/>
</dbReference>
<keyword evidence="4" id="KW-1185">Reference proteome</keyword>
<accession>A0A8H5TBD5</accession>
<protein>
    <submittedName>
        <fullName evidence="3">Uncharacterized protein</fullName>
    </submittedName>
</protein>
<comment type="caution">
    <text evidence="3">The sequence shown here is derived from an EMBL/GenBank/DDBJ whole genome shotgun (WGS) entry which is preliminary data.</text>
</comment>
<gene>
    <name evidence="3" type="ORF">FHETE_6212</name>
</gene>
<evidence type="ECO:0000256" key="1">
    <source>
        <dbReference type="SAM" id="MobiDB-lite"/>
    </source>
</evidence>
<evidence type="ECO:0000313" key="3">
    <source>
        <dbReference type="EMBL" id="KAF5666537.1"/>
    </source>
</evidence>
<keyword evidence="2" id="KW-0732">Signal</keyword>
<evidence type="ECO:0000256" key="2">
    <source>
        <dbReference type="SAM" id="SignalP"/>
    </source>
</evidence>
<sequence length="283" mass="30669">MRVSWARQAVICGLVAVAAADTLPLDDIPLMCVTICGPIVELTAKCNVHQHRLAKRQPDPEWVPKLAVEPPQDDELHKRSFSIIRAAPTSFLPQFEPVESTTSLSSMSTSMAMADITTVMEHQYTSLRDTTTSSLSKSTKIQPTTSVSRGESRTMSGTTWGARMQTASPVKEDDPEKDCVCKNKSFDVAKVAALCQDCIVVDGHKQNKADQIDMDVIMQGCGFAKRTYTPDQDSVADNVRVEATQPAIMGAKDAPANSSVGLESSGRIWVVLLSLVLGIVMTI</sequence>
<feature type="compositionally biased region" description="Polar residues" evidence="1">
    <location>
        <begin position="141"/>
        <end position="156"/>
    </location>
</feature>
<evidence type="ECO:0000313" key="4">
    <source>
        <dbReference type="Proteomes" id="UP000567885"/>
    </source>
</evidence>
<organism evidence="3 4">
    <name type="scientific">Fusarium heterosporum</name>
    <dbReference type="NCBI Taxonomy" id="42747"/>
    <lineage>
        <taxon>Eukaryota</taxon>
        <taxon>Fungi</taxon>
        <taxon>Dikarya</taxon>
        <taxon>Ascomycota</taxon>
        <taxon>Pezizomycotina</taxon>
        <taxon>Sordariomycetes</taxon>
        <taxon>Hypocreomycetidae</taxon>
        <taxon>Hypocreales</taxon>
        <taxon>Nectriaceae</taxon>
        <taxon>Fusarium</taxon>
        <taxon>Fusarium heterosporum species complex</taxon>
    </lineage>
</organism>
<dbReference type="OrthoDB" id="4843554at2759"/>
<dbReference type="Proteomes" id="UP000567885">
    <property type="component" value="Unassembled WGS sequence"/>
</dbReference>
<proteinExistence type="predicted"/>
<reference evidence="3 4" key="1">
    <citation type="submission" date="2020-05" db="EMBL/GenBank/DDBJ databases">
        <title>Identification and distribution of gene clusters putatively required for synthesis of sphingolipid metabolism inhibitors in phylogenetically diverse species of the filamentous fungus Fusarium.</title>
        <authorList>
            <person name="Kim H.-S."/>
            <person name="Busman M."/>
            <person name="Brown D.W."/>
            <person name="Divon H."/>
            <person name="Uhlig S."/>
            <person name="Proctor R.H."/>
        </authorList>
    </citation>
    <scope>NUCLEOTIDE SEQUENCE [LARGE SCALE GENOMIC DNA]</scope>
    <source>
        <strain evidence="3 4">NRRL 20693</strain>
    </source>
</reference>